<evidence type="ECO:0000256" key="3">
    <source>
        <dbReference type="SAM" id="SignalP"/>
    </source>
</evidence>
<feature type="domain" description="GH16" evidence="4">
    <location>
        <begin position="20"/>
        <end position="246"/>
    </location>
</feature>
<name>A0A0C9N9C0_9FUNG</name>
<proteinExistence type="predicted"/>
<evidence type="ECO:0000256" key="2">
    <source>
        <dbReference type="ARBA" id="ARBA00023295"/>
    </source>
</evidence>
<dbReference type="AlphaFoldDB" id="A0A0C9N9C0"/>
<organism evidence="5">
    <name type="scientific">Mucor ambiguus</name>
    <dbReference type="NCBI Taxonomy" id="91626"/>
    <lineage>
        <taxon>Eukaryota</taxon>
        <taxon>Fungi</taxon>
        <taxon>Fungi incertae sedis</taxon>
        <taxon>Mucoromycota</taxon>
        <taxon>Mucoromycotina</taxon>
        <taxon>Mucoromycetes</taxon>
        <taxon>Mucorales</taxon>
        <taxon>Mucorineae</taxon>
        <taxon>Mucoraceae</taxon>
        <taxon>Mucor</taxon>
    </lineage>
</organism>
<dbReference type="InterPro" id="IPR000757">
    <property type="entry name" value="Beta-glucanase-like"/>
</dbReference>
<accession>A0A0C9N9C0</accession>
<feature type="chain" id="PRO_5002200314" evidence="3">
    <location>
        <begin position="21"/>
        <end position="262"/>
    </location>
</feature>
<evidence type="ECO:0000313" key="6">
    <source>
        <dbReference type="Proteomes" id="UP000053815"/>
    </source>
</evidence>
<sequence length="262" mass="28359">MYISNLSLCAVALFGAVASAATLNKCTSGTTNFSKGLGGWTEERNLTSGWKITDQGLVMTLEAPKQIVRMTNSSDSNNPYNKYASPTSTNFIYSTLLHYGSVSFNLETAGKAGAVTAAVFMAPGGDEIDFEMLGAEHNKVQTNFFYGANPIYNVNSADTEVGINTASGIHNYTVDWSPERIEFFVDRKLIRTVVNKDNCNKEGDCTYPTHAATIQIGLWDSSAVSGTTQWARGPIDWVKGETINATVKSVTVNCNPKYNAVN</sequence>
<dbReference type="Pfam" id="PF00722">
    <property type="entry name" value="Glyco_hydro_16"/>
    <property type="match status" value="1"/>
</dbReference>
<keyword evidence="6" id="KW-1185">Reference proteome</keyword>
<feature type="signal peptide" evidence="3">
    <location>
        <begin position="1"/>
        <end position="20"/>
    </location>
</feature>
<gene>
    <name evidence="5" type="ORF">MAM1_0542d10877</name>
</gene>
<evidence type="ECO:0000259" key="4">
    <source>
        <dbReference type="PROSITE" id="PS51762"/>
    </source>
</evidence>
<keyword evidence="3" id="KW-0732">Signal</keyword>
<reference evidence="5" key="1">
    <citation type="submission" date="2014-09" db="EMBL/GenBank/DDBJ databases">
        <title>Draft genome sequence of an oleaginous Mucoromycotina fungus Mucor ambiguus NBRC6742.</title>
        <authorList>
            <person name="Takeda I."/>
            <person name="Yamane N."/>
            <person name="Morita T."/>
            <person name="Tamano K."/>
            <person name="Machida M."/>
            <person name="Baker S."/>
            <person name="Koike H."/>
        </authorList>
    </citation>
    <scope>NUCLEOTIDE SEQUENCE</scope>
    <source>
        <strain evidence="5">NBRC 6742</strain>
    </source>
</reference>
<dbReference type="GO" id="GO:0005975">
    <property type="term" value="P:carbohydrate metabolic process"/>
    <property type="evidence" value="ECO:0007669"/>
    <property type="project" value="InterPro"/>
</dbReference>
<dbReference type="GO" id="GO:0004553">
    <property type="term" value="F:hydrolase activity, hydrolyzing O-glycosyl compounds"/>
    <property type="evidence" value="ECO:0007669"/>
    <property type="project" value="InterPro"/>
</dbReference>
<evidence type="ECO:0000313" key="5">
    <source>
        <dbReference type="EMBL" id="GAN11318.1"/>
    </source>
</evidence>
<dbReference type="PROSITE" id="PS51762">
    <property type="entry name" value="GH16_2"/>
    <property type="match status" value="1"/>
</dbReference>
<dbReference type="EMBL" id="DF836831">
    <property type="protein sequence ID" value="GAN11318.1"/>
    <property type="molecule type" value="Genomic_DNA"/>
</dbReference>
<dbReference type="InterPro" id="IPR044791">
    <property type="entry name" value="Beta-glucanase/XTH"/>
</dbReference>
<dbReference type="SUPFAM" id="SSF49899">
    <property type="entry name" value="Concanavalin A-like lectins/glucanases"/>
    <property type="match status" value="1"/>
</dbReference>
<protein>
    <submittedName>
        <fullName evidence="5">Glycoside hydrolase</fullName>
    </submittedName>
</protein>
<dbReference type="InterPro" id="IPR013320">
    <property type="entry name" value="ConA-like_dom_sf"/>
</dbReference>
<keyword evidence="1 5" id="KW-0378">Hydrolase</keyword>
<dbReference type="OrthoDB" id="4781at2759"/>
<dbReference type="Gene3D" id="2.60.120.200">
    <property type="match status" value="1"/>
</dbReference>
<evidence type="ECO:0000256" key="1">
    <source>
        <dbReference type="ARBA" id="ARBA00022801"/>
    </source>
</evidence>
<dbReference type="Proteomes" id="UP000053815">
    <property type="component" value="Unassembled WGS sequence"/>
</dbReference>
<dbReference type="STRING" id="91626.A0A0C9N9C0"/>
<keyword evidence="2" id="KW-0326">Glycosidase</keyword>
<dbReference type="PANTHER" id="PTHR31062">
    <property type="entry name" value="XYLOGLUCAN ENDOTRANSGLUCOSYLASE/HYDROLASE PROTEIN 8-RELATED"/>
    <property type="match status" value="1"/>
</dbReference>